<comment type="caution">
    <text evidence="1">The sequence shown here is derived from an EMBL/GenBank/DDBJ whole genome shotgun (WGS) entry which is preliminary data.</text>
</comment>
<reference evidence="1" key="1">
    <citation type="submission" date="2021-04" db="EMBL/GenBank/DDBJ databases">
        <authorList>
            <consortium name="Molecular Ecology Group"/>
        </authorList>
    </citation>
    <scope>NUCLEOTIDE SEQUENCE</scope>
</reference>
<dbReference type="EMBL" id="CAJHNH020002706">
    <property type="protein sequence ID" value="CAG5127511.1"/>
    <property type="molecule type" value="Genomic_DNA"/>
</dbReference>
<evidence type="ECO:0000313" key="2">
    <source>
        <dbReference type="Proteomes" id="UP000678393"/>
    </source>
</evidence>
<dbReference type="AlphaFoldDB" id="A0A8S3ZL92"/>
<organism evidence="1 2">
    <name type="scientific">Candidula unifasciata</name>
    <dbReference type="NCBI Taxonomy" id="100452"/>
    <lineage>
        <taxon>Eukaryota</taxon>
        <taxon>Metazoa</taxon>
        <taxon>Spiralia</taxon>
        <taxon>Lophotrochozoa</taxon>
        <taxon>Mollusca</taxon>
        <taxon>Gastropoda</taxon>
        <taxon>Heterobranchia</taxon>
        <taxon>Euthyneura</taxon>
        <taxon>Panpulmonata</taxon>
        <taxon>Eupulmonata</taxon>
        <taxon>Stylommatophora</taxon>
        <taxon>Helicina</taxon>
        <taxon>Helicoidea</taxon>
        <taxon>Geomitridae</taxon>
        <taxon>Candidula</taxon>
    </lineage>
</organism>
<protein>
    <submittedName>
        <fullName evidence="1">Uncharacterized protein</fullName>
    </submittedName>
</protein>
<accession>A0A8S3ZL92</accession>
<dbReference type="InterPro" id="IPR010736">
    <property type="entry name" value="SHIPPO-rpt"/>
</dbReference>
<sequence>MVYTNPGVSIAAKFVTPGPAYALPGLVGEKGHDPRSVHYKYPSYSFGVRHGRYKNTYGPGPSYYPDPKVYRDGYDGVPQYSLYSRPKDIRVFATPGPGAYCIEPAASVVRRSSPAYSFGSRHSHRRTDKIPAANSYALPGMIGPTVQSGKPQAPCYSFRSRPNVAKYIRTPGPGTYSTTDPSIYKHRAPLYSLTSRHVMSTGSSQKPGPGAHMPQTASIQRCSPAYSFGIRHSDHMTPLIVDVPDLECCCP</sequence>
<gene>
    <name evidence="1" type="ORF">CUNI_LOCUS13069</name>
</gene>
<dbReference type="GO" id="GO:0005856">
    <property type="term" value="C:cytoskeleton"/>
    <property type="evidence" value="ECO:0007669"/>
    <property type="project" value="TreeGrafter"/>
</dbReference>
<dbReference type="Pfam" id="PF07004">
    <property type="entry name" value="SHIPPO-rpt"/>
    <property type="match status" value="4"/>
</dbReference>
<proteinExistence type="predicted"/>
<dbReference type="Proteomes" id="UP000678393">
    <property type="component" value="Unassembled WGS sequence"/>
</dbReference>
<dbReference type="OrthoDB" id="429991at2759"/>
<keyword evidence="2" id="KW-1185">Reference proteome</keyword>
<dbReference type="PANTHER" id="PTHR21580:SF28">
    <property type="entry name" value="BOREALIN N-TERMINAL DOMAIN-CONTAINING PROTEIN-RELATED"/>
    <property type="match status" value="1"/>
</dbReference>
<evidence type="ECO:0000313" key="1">
    <source>
        <dbReference type="EMBL" id="CAG5127511.1"/>
    </source>
</evidence>
<dbReference type="InterPro" id="IPR051291">
    <property type="entry name" value="CIMAP"/>
</dbReference>
<dbReference type="PANTHER" id="PTHR21580">
    <property type="entry name" value="SHIPPO-1-RELATED"/>
    <property type="match status" value="1"/>
</dbReference>
<name>A0A8S3ZL92_9EUPU</name>